<accession>A0A849I9D2</accession>
<reference evidence="3 4" key="1">
    <citation type="submission" date="2020-04" db="EMBL/GenBank/DDBJ databases">
        <title>Enterovirga sp. isolate from soil.</title>
        <authorList>
            <person name="Chea S."/>
            <person name="Kim D.-U."/>
        </authorList>
    </citation>
    <scope>NUCLEOTIDE SEQUENCE [LARGE SCALE GENOMIC DNA]</scope>
    <source>
        <strain evidence="3 4">DB1703</strain>
    </source>
</reference>
<evidence type="ECO:0000313" key="3">
    <source>
        <dbReference type="EMBL" id="NNM72690.1"/>
    </source>
</evidence>
<name>A0A849I9D2_9HYPH</name>
<dbReference type="GO" id="GO:0016491">
    <property type="term" value="F:oxidoreductase activity"/>
    <property type="evidence" value="ECO:0007669"/>
    <property type="project" value="InterPro"/>
</dbReference>
<dbReference type="Proteomes" id="UP000564885">
    <property type="component" value="Unassembled WGS sequence"/>
</dbReference>
<dbReference type="PANTHER" id="PTHR43640">
    <property type="entry name" value="OS07G0260300 PROTEIN"/>
    <property type="match status" value="1"/>
</dbReference>
<dbReference type="PANTHER" id="PTHR43640:SF1">
    <property type="entry name" value="THIOREDOXIN-DEPENDENT PEROXIREDOXIN"/>
    <property type="match status" value="1"/>
</dbReference>
<sequence length="208" mass="21775">MTTTRRAVFAAALFAAGALSAGAFAQSGPKVGAPAPGFTATDSHGKQVSLADFKGKTVVLEWTNDGCPFVKKHYSGQAMQALQKKWTEKGVVWLSVISSPPGEQGYADGPTANRLTAERGAAPTAVLLDPKGDLGRTYGAQVTPHMYVIKGDGTLAYMGGIDDKPSTKVEDLKTAKNFVDAALTEITEGKPVSVSTSRPYGCTVKYTS</sequence>
<dbReference type="RefSeq" id="WP_171218140.1">
    <property type="nucleotide sequence ID" value="NZ_JABEPP010000002.1"/>
</dbReference>
<organism evidence="3 4">
    <name type="scientific">Enterovirga aerilata</name>
    <dbReference type="NCBI Taxonomy" id="2730920"/>
    <lineage>
        <taxon>Bacteria</taxon>
        <taxon>Pseudomonadati</taxon>
        <taxon>Pseudomonadota</taxon>
        <taxon>Alphaproteobacteria</taxon>
        <taxon>Hyphomicrobiales</taxon>
        <taxon>Methylobacteriaceae</taxon>
        <taxon>Enterovirga</taxon>
    </lineage>
</organism>
<dbReference type="Gene3D" id="3.40.30.10">
    <property type="entry name" value="Glutaredoxin"/>
    <property type="match status" value="1"/>
</dbReference>
<dbReference type="PROSITE" id="PS51352">
    <property type="entry name" value="THIOREDOXIN_2"/>
    <property type="match status" value="1"/>
</dbReference>
<feature type="chain" id="PRO_5033029888" evidence="1">
    <location>
        <begin position="26"/>
        <end position="208"/>
    </location>
</feature>
<keyword evidence="1" id="KW-0732">Signal</keyword>
<dbReference type="EMBL" id="JABEPP010000002">
    <property type="protein sequence ID" value="NNM72690.1"/>
    <property type="molecule type" value="Genomic_DNA"/>
</dbReference>
<dbReference type="Pfam" id="PF00578">
    <property type="entry name" value="AhpC-TSA"/>
    <property type="match status" value="1"/>
</dbReference>
<feature type="signal peptide" evidence="1">
    <location>
        <begin position="1"/>
        <end position="25"/>
    </location>
</feature>
<dbReference type="SUPFAM" id="SSF52833">
    <property type="entry name" value="Thioredoxin-like"/>
    <property type="match status" value="1"/>
</dbReference>
<keyword evidence="4" id="KW-1185">Reference proteome</keyword>
<dbReference type="GO" id="GO:0016209">
    <property type="term" value="F:antioxidant activity"/>
    <property type="evidence" value="ECO:0007669"/>
    <property type="project" value="InterPro"/>
</dbReference>
<dbReference type="InterPro" id="IPR013766">
    <property type="entry name" value="Thioredoxin_domain"/>
</dbReference>
<dbReference type="PROSITE" id="PS51318">
    <property type="entry name" value="TAT"/>
    <property type="match status" value="1"/>
</dbReference>
<dbReference type="CDD" id="cd02969">
    <property type="entry name" value="PRX_like1"/>
    <property type="match status" value="1"/>
</dbReference>
<evidence type="ECO:0000259" key="2">
    <source>
        <dbReference type="PROSITE" id="PS51352"/>
    </source>
</evidence>
<evidence type="ECO:0000313" key="4">
    <source>
        <dbReference type="Proteomes" id="UP000564885"/>
    </source>
</evidence>
<protein>
    <submittedName>
        <fullName evidence="3">Thioredoxin family protein</fullName>
    </submittedName>
</protein>
<dbReference type="InterPro" id="IPR000866">
    <property type="entry name" value="AhpC/TSA"/>
</dbReference>
<comment type="caution">
    <text evidence="3">The sequence shown here is derived from an EMBL/GenBank/DDBJ whole genome shotgun (WGS) entry which is preliminary data.</text>
</comment>
<dbReference type="AlphaFoldDB" id="A0A849I9D2"/>
<evidence type="ECO:0000256" key="1">
    <source>
        <dbReference type="SAM" id="SignalP"/>
    </source>
</evidence>
<dbReference type="InterPro" id="IPR036249">
    <property type="entry name" value="Thioredoxin-like_sf"/>
</dbReference>
<dbReference type="InterPro" id="IPR047262">
    <property type="entry name" value="PRX-like1"/>
</dbReference>
<dbReference type="InterPro" id="IPR006311">
    <property type="entry name" value="TAT_signal"/>
</dbReference>
<feature type="domain" description="Thioredoxin" evidence="2">
    <location>
        <begin position="29"/>
        <end position="184"/>
    </location>
</feature>
<proteinExistence type="predicted"/>
<gene>
    <name evidence="3" type="ORF">HJG44_09880</name>
</gene>